<reference evidence="1 2" key="1">
    <citation type="journal article" date="2019" name="Syst. Appl. Microbiol.">
        <title>Characterization of Bifidobacterium species in feaces of the Egyptian fruit bat: Description of B. vespertilionis sp. nov. and B. rousetti sp. nov.</title>
        <authorList>
            <person name="Modesto M."/>
            <person name="Satti M."/>
            <person name="Watanabe K."/>
            <person name="Puglisi E."/>
            <person name="Morelli L."/>
            <person name="Huang C.-H."/>
            <person name="Liou J.-S."/>
            <person name="Miyashita M."/>
            <person name="Tamura T."/>
            <person name="Saito S."/>
            <person name="Mori K."/>
            <person name="Huang L."/>
            <person name="Sciavilla P."/>
            <person name="Sandri C."/>
            <person name="Spiezio C."/>
            <person name="Vitali F."/>
            <person name="Cavalieri D."/>
            <person name="Perpetuini G."/>
            <person name="Tofalo R."/>
            <person name="Bonetti A."/>
            <person name="Arita M."/>
            <person name="Mattarelli P."/>
        </authorList>
    </citation>
    <scope>NUCLEOTIDE SEQUENCE [LARGE SCALE GENOMIC DNA]</scope>
    <source>
        <strain evidence="1 2">RST27</strain>
    </source>
</reference>
<dbReference type="AlphaFoldDB" id="A0A5M9ZFD3"/>
<sequence>MVIIGDLCEEYNALASKGRAPVYGYDKVNVPYGLVIDDDGTLHAIRPLGDFTGKKPLNIVSVPARVTRSSGIAANFLCDTVAYMLGYDAKGKPDRAAKAFQACGELHRLVLGGVETPIVDAVRAFFAKGSQWETAQRLMGDDSWKSALTMNFALQYDDGMRVVFVGDDPDVRDAWDAYYSREDVDEDGEAATSMSLVSGRSVIPAKIHPKIKGVAGAQSSGASLISFNAPAFCSHGVEQNENAPMSKREAYQYTTALNVLLADRDRVQRIGDATVVSWARCGDVGYTAMFSRWQMNPAGRSAGEAVEIEVGEALKSLAHGRPYDFDSVHLEPNEEFHVLALSPNAARLAVRFYLTNTFGAFACNIDRHYGDVRIRRPSYDTTMFLPTWRLLNQTIRPQSKNARVSAEMAGEVMEAILNGTPYPVSLIYAIERRINVEHDVSPDKAAIIKAYYLRVTNNPKFKEVLQVDINEESDYVPYVLGRIFSIYEQIQLAAIPNINTTIKDKYFSSAAATPARIFPILGDLSMKHMRKTWQYEGKKANLAKALCDLTSRIGDHYPLRLSLEERGAFQLGYYFENQKRFIKKNANVKDTEQGVDHD</sequence>
<evidence type="ECO:0000313" key="1">
    <source>
        <dbReference type="EMBL" id="KAA8817665.1"/>
    </source>
</evidence>
<proteinExistence type="predicted"/>
<evidence type="ECO:0000313" key="2">
    <source>
        <dbReference type="Proteomes" id="UP000326060"/>
    </source>
</evidence>
<dbReference type="Pfam" id="PF09709">
    <property type="entry name" value="Cas_Csd1"/>
    <property type="match status" value="1"/>
</dbReference>
<protein>
    <submittedName>
        <fullName evidence="1">Type I-C CRISPR-associated protein Cas8c/Csd1</fullName>
    </submittedName>
</protein>
<dbReference type="InterPro" id="IPR010144">
    <property type="entry name" value="CRISPR-assoc_prot_Csd1-typ"/>
</dbReference>
<dbReference type="EMBL" id="RZJP01000001">
    <property type="protein sequence ID" value="KAA8817665.1"/>
    <property type="molecule type" value="Genomic_DNA"/>
</dbReference>
<comment type="caution">
    <text evidence="1">The sequence shown here is derived from an EMBL/GenBank/DDBJ whole genome shotgun (WGS) entry which is preliminary data.</text>
</comment>
<dbReference type="Proteomes" id="UP000326060">
    <property type="component" value="Unassembled WGS sequence"/>
</dbReference>
<gene>
    <name evidence="1" type="primary">cas8c</name>
    <name evidence="1" type="ORF">EMB92_03740</name>
</gene>
<organism evidence="1 2">
    <name type="scientific">Bifidobacterium callitrichos</name>
    <dbReference type="NCBI Taxonomy" id="762209"/>
    <lineage>
        <taxon>Bacteria</taxon>
        <taxon>Bacillati</taxon>
        <taxon>Actinomycetota</taxon>
        <taxon>Actinomycetes</taxon>
        <taxon>Bifidobacteriales</taxon>
        <taxon>Bifidobacteriaceae</taxon>
        <taxon>Bifidobacterium</taxon>
    </lineage>
</organism>
<accession>A0A5M9ZFD3</accession>
<name>A0A5M9ZFD3_9BIFI</name>
<dbReference type="NCBIfam" id="TIGR01863">
    <property type="entry name" value="cas_Csd1"/>
    <property type="match status" value="1"/>
</dbReference>